<dbReference type="FunFam" id="1.20.58.60:FF:000049">
    <property type="entry name" value="Spectrin beta chain"/>
    <property type="match status" value="1"/>
</dbReference>
<reference evidence="4 5" key="1">
    <citation type="submission" date="2018-03" db="EMBL/GenBank/DDBJ databases">
        <title>Draft genome sequence of Rohu Carp (Labeo rohita).</title>
        <authorList>
            <person name="Das P."/>
            <person name="Kushwaha B."/>
            <person name="Joshi C.G."/>
            <person name="Kumar D."/>
            <person name="Nagpure N.S."/>
            <person name="Sahoo L."/>
            <person name="Das S.P."/>
            <person name="Bit A."/>
            <person name="Patnaik S."/>
            <person name="Meher P.K."/>
            <person name="Jayasankar P."/>
            <person name="Koringa P.G."/>
            <person name="Patel N.V."/>
            <person name="Hinsu A.T."/>
            <person name="Kumar R."/>
            <person name="Pandey M."/>
            <person name="Agarwal S."/>
            <person name="Srivastava S."/>
            <person name="Singh M."/>
            <person name="Iquebal M.A."/>
            <person name="Jaiswal S."/>
            <person name="Angadi U.B."/>
            <person name="Kumar N."/>
            <person name="Raza M."/>
            <person name="Shah T.M."/>
            <person name="Rai A."/>
            <person name="Jena J.K."/>
        </authorList>
    </citation>
    <scope>NUCLEOTIDE SEQUENCE [LARGE SCALE GENOMIC DNA]</scope>
    <source>
        <strain evidence="4">DASCIFA01</strain>
        <tissue evidence="4">Testis</tissue>
    </source>
</reference>
<dbReference type="FunFam" id="1.20.58.60:FF:000033">
    <property type="entry name" value="Spectrin beta chain"/>
    <property type="match status" value="1"/>
</dbReference>
<feature type="coiled-coil region" evidence="3">
    <location>
        <begin position="1142"/>
        <end position="1182"/>
    </location>
</feature>
<sequence length="1595" mass="185708">MKALAVEGKRVGKVLDQAIETEKMIEKYETLSSDLLTWIEQTIIVLNNRKLANSLTGVQQQLQAFNSYRTVEKPPKFQEKGNLEVLLFTIQSRMRANNQRVYTPKEGALVSDINKAWERLEKAEHDRERVLRDELIRQEKLEQMARRFDRKAAMRETWLQENQRLVTQDNFGYDLPAVEAAKKKHDAIETDIAAYEDRVQALVALSKELEAERYHDAKRIDARKDNILRLWDYLQELLKARRGRLDMNLTLQKIFQEMLHIISWMDEMKSRLLSPDFGKHLLEVEDLLQKHLLLEADIALQAERVRSANAAALKFANGDSYKPCDPQVIRDRVQHLDLCYQELCALAAQRKTRLEQSRRLWNFLWEIAELESWIREKEHIFSSLDYGKDLTSVLILQSKHSVFEDELAARRDNLKQVMDEGESMIQAKHLGSPKVQQRMDDVQNQWQQLEELAAFRKQNLQDTQCFFQFQGDADDLKAWLVDAMRQMSSDDIGHDEYTTQRLLKKHRDLRDEAAKNGATIDALSKQANALPEELRNTPDIQGRLNDIRDMYIELLTLADLRQKKLDDTMALYTIFSETDACELWMSQKETWLVGLETPENLEDLEVVQNRLSILAQEMGNMQARVDNVNKAAKQLEDSRHPQTKQVKDCQTRLNRKWEAFKAMVEDKKHKVDSALSLHNYDLECDETESWMKEKTRVIESTQDLGNDLAAVITIQRKLFGMERDLAAIQDKLDFLRNEAQKLVKDHPENASDILARQEELDAAWDTLKRTLKNREDSLGEVSKLQTFLQDMDDFQAWLFKTQKAVAYEDVPDGLPETEQFLSLHDAVRADMDGHEEDFHRVRDTGAAVIQGQEDDPQYQQLEQRLGGLDKGWDELHKMWDSRKNFLDQSLGFQQFMRDAKQAEAILNNQEYTLAHLDKPDTLDGAEKALKKHEDFVTTMDANEEKILSTLETGQRLVDSGNLYSERVKDKMGSIEDRYNKNRDKAKEVSGKLKDNRELQHFLQNTQDLTLWINEKMLTAQDTSYDEARNLHSKWQKHQAFMAELASNKDWLHNIDKEGQELMESKPEFEPIVTDRLAKLHELWDKLESTTQEKARLLFDANRSELFDQSLADLKKWLAELQQQLQGDVDEEVRDLTSANILLKKHQMTENQVRDRARELEELQEAVEQHASLREDQPELEVEQQTLQRDFQKLLTPLAQRRGKLEAAKAVHQFFRDLADEILWVNERLPMAMSEDHGNNLQTVQLLLKKNQSLQKEIDGHQPRIDEVLERGRRMVAAAEGSPEEEHMSEEMKKLQEVWAKLQDEMAKRRARLYGSNEAQQYYNDADEAEAWIGEQELYMIADEMAKDEQSAMIMLKRHLLSKQAVDDYAHSIQQLADRAQRMLAEEHPDGEAIIRRQGQVDKQYAGLKELAEDRRKKLDHTYHHFLLSREVEDLEQWIAERDVVASSQEMGQDLDHVTILRDKFREFARETGTVGQERVDTVNRIIDDLIEGGHSEAATLAEWKDGVNESWADLLELIDTRAQHLTASYDLLKYFCDGKELVAHIEEKKNELPEDLGEDFSKAESFHRMHAAFERAISSLGKQARKPLYMNKRLS</sequence>
<dbReference type="InterPro" id="IPR002017">
    <property type="entry name" value="Spectrin_repeat"/>
</dbReference>
<dbReference type="STRING" id="84645.A0A498LRW8"/>
<dbReference type="FunFam" id="1.20.58.60:FF:000083">
    <property type="entry name" value="Spectrin beta chain"/>
    <property type="match status" value="1"/>
</dbReference>
<dbReference type="CDD" id="cd00176">
    <property type="entry name" value="SPEC"/>
    <property type="match status" value="9"/>
</dbReference>
<accession>A0A498LRW8</accession>
<dbReference type="FunFam" id="1.20.58.60:FF:000214">
    <property type="entry name" value="Spectrin beta chain"/>
    <property type="match status" value="1"/>
</dbReference>
<dbReference type="GO" id="GO:0003779">
    <property type="term" value="F:actin binding"/>
    <property type="evidence" value="ECO:0007669"/>
    <property type="project" value="UniProtKB-KW"/>
</dbReference>
<dbReference type="SMART" id="SM00150">
    <property type="entry name" value="SPEC"/>
    <property type="match status" value="14"/>
</dbReference>
<proteinExistence type="evidence at protein level"/>
<evidence type="ECO:0000313" key="4">
    <source>
        <dbReference type="EMBL" id="RXN10452.1"/>
    </source>
</evidence>
<dbReference type="SUPFAM" id="SSF46966">
    <property type="entry name" value="Spectrin repeat"/>
    <property type="match status" value="12"/>
</dbReference>
<keyword evidence="2" id="KW-0009">Actin-binding</keyword>
<feature type="coiled-coil region" evidence="3">
    <location>
        <begin position="604"/>
        <end position="638"/>
    </location>
</feature>
<dbReference type="Gene3D" id="1.20.58.60">
    <property type="match status" value="10"/>
</dbReference>
<dbReference type="EMBL" id="QBIY01013202">
    <property type="protein sequence ID" value="RXN10452.1"/>
    <property type="molecule type" value="Genomic_DNA"/>
</dbReference>
<dbReference type="PANTHER" id="PTHR11915">
    <property type="entry name" value="SPECTRIN/FILAMIN RELATED CYTOSKELETAL PROTEIN"/>
    <property type="match status" value="1"/>
</dbReference>
<dbReference type="Pfam" id="PF00435">
    <property type="entry name" value="Spectrin"/>
    <property type="match status" value="14"/>
</dbReference>
<name>A0A498LRW8_LABRO</name>
<dbReference type="FunFam" id="1.20.58.60:FF:000019">
    <property type="entry name" value="Spectrin beta chain"/>
    <property type="match status" value="1"/>
</dbReference>
<keyword evidence="6" id="KW-1267">Proteomics identification</keyword>
<feature type="coiled-coil region" evidence="3">
    <location>
        <begin position="718"/>
        <end position="745"/>
    </location>
</feature>
<organism evidence="4 5">
    <name type="scientific">Labeo rohita</name>
    <name type="common">Indian major carp</name>
    <name type="synonym">Cyprinus rohita</name>
    <dbReference type="NCBI Taxonomy" id="84645"/>
    <lineage>
        <taxon>Eukaryota</taxon>
        <taxon>Metazoa</taxon>
        <taxon>Chordata</taxon>
        <taxon>Craniata</taxon>
        <taxon>Vertebrata</taxon>
        <taxon>Euteleostomi</taxon>
        <taxon>Actinopterygii</taxon>
        <taxon>Neopterygii</taxon>
        <taxon>Teleostei</taxon>
        <taxon>Ostariophysi</taxon>
        <taxon>Cypriniformes</taxon>
        <taxon>Cyprinidae</taxon>
        <taxon>Labeoninae</taxon>
        <taxon>Labeonini</taxon>
        <taxon>Labeo</taxon>
    </lineage>
</organism>
<keyword evidence="3" id="KW-0175">Coiled coil</keyword>
<keyword evidence="1" id="KW-0677">Repeat</keyword>
<evidence type="ECO:0000313" key="5">
    <source>
        <dbReference type="Proteomes" id="UP000290572"/>
    </source>
</evidence>
<evidence type="ECO:0000256" key="1">
    <source>
        <dbReference type="ARBA" id="ARBA00022737"/>
    </source>
</evidence>
<dbReference type="FunFam" id="1.20.58.60:FF:000338">
    <property type="entry name" value="Spectrin beta chain"/>
    <property type="match status" value="1"/>
</dbReference>
<dbReference type="Proteomes" id="UP000290572">
    <property type="component" value="Unassembled WGS sequence"/>
</dbReference>
<protein>
    <submittedName>
        <fullName evidence="4">Spectrin beta erythrocytic-like protein</fullName>
    </submittedName>
</protein>
<feature type="coiled-coil region" evidence="3">
    <location>
        <begin position="178"/>
        <end position="212"/>
    </location>
</feature>
<keyword evidence="5" id="KW-1185">Reference proteome</keyword>
<dbReference type="FunFam" id="1.20.58.60:FF:000059">
    <property type="entry name" value="Spectrin beta chain"/>
    <property type="match status" value="1"/>
</dbReference>
<evidence type="ECO:0000256" key="2">
    <source>
        <dbReference type="ARBA" id="ARBA00023203"/>
    </source>
</evidence>
<comment type="caution">
    <text evidence="4">The sequence shown here is derived from an EMBL/GenBank/DDBJ whole genome shotgun (WGS) entry which is preliminary data.</text>
</comment>
<evidence type="ECO:0000256" key="3">
    <source>
        <dbReference type="SAM" id="Coils"/>
    </source>
</evidence>
<gene>
    <name evidence="4" type="ORF">ROHU_010896</name>
</gene>
<evidence type="ECO:0007829" key="6">
    <source>
        <dbReference type="PeptideAtlas" id="A0A498LRW8"/>
    </source>
</evidence>
<dbReference type="InterPro" id="IPR018159">
    <property type="entry name" value="Spectrin/alpha-actinin"/>
</dbReference>